<dbReference type="Gene3D" id="3.30.300.30">
    <property type="match status" value="1"/>
</dbReference>
<dbReference type="GO" id="GO:0016878">
    <property type="term" value="F:acid-thiol ligase activity"/>
    <property type="evidence" value="ECO:0007669"/>
    <property type="project" value="UniProtKB-ARBA"/>
</dbReference>
<dbReference type="InterPro" id="IPR045851">
    <property type="entry name" value="AMP-bd_C_sf"/>
</dbReference>
<dbReference type="PANTHER" id="PTHR43767:SF1">
    <property type="entry name" value="NONRIBOSOMAL PEPTIDE SYNTHASE PES1 (EUROFUNG)-RELATED"/>
    <property type="match status" value="1"/>
</dbReference>
<organism evidence="2">
    <name type="scientific">Castellaniella ginsengisoli</name>
    <dbReference type="NCBI Taxonomy" id="546114"/>
    <lineage>
        <taxon>Bacteria</taxon>
        <taxon>Pseudomonadati</taxon>
        <taxon>Pseudomonadota</taxon>
        <taxon>Betaproteobacteria</taxon>
        <taxon>Burkholderiales</taxon>
        <taxon>Alcaligenaceae</taxon>
        <taxon>Castellaniella</taxon>
    </lineage>
</organism>
<dbReference type="EMBL" id="CP158252">
    <property type="protein sequence ID" value="XDJ41115.1"/>
    <property type="molecule type" value="Genomic_DNA"/>
</dbReference>
<dbReference type="PANTHER" id="PTHR43767">
    <property type="entry name" value="LONG-CHAIN-FATTY-ACID--COA LIGASE"/>
    <property type="match status" value="1"/>
</dbReference>
<dbReference type="Gene3D" id="3.40.50.12780">
    <property type="entry name" value="N-terminal domain of ligase-like"/>
    <property type="match status" value="1"/>
</dbReference>
<dbReference type="AlphaFoldDB" id="A0AB39CGK3"/>
<evidence type="ECO:0000313" key="2">
    <source>
        <dbReference type="EMBL" id="XDJ41115.1"/>
    </source>
</evidence>
<dbReference type="InterPro" id="IPR000873">
    <property type="entry name" value="AMP-dep_synth/lig_dom"/>
</dbReference>
<reference evidence="2" key="1">
    <citation type="submission" date="2024-05" db="EMBL/GenBank/DDBJ databases">
        <authorList>
            <person name="Luo Y.-C."/>
            <person name="Nicholds J."/>
            <person name="Mortimer T."/>
            <person name="Maboni G."/>
        </authorList>
    </citation>
    <scope>NUCLEOTIDE SEQUENCE</scope>
    <source>
        <strain evidence="3">144863</strain>
        <strain evidence="2">153920</strain>
    </source>
</reference>
<feature type="domain" description="AMP-dependent synthetase/ligase" evidence="1">
    <location>
        <begin position="59"/>
        <end position="368"/>
    </location>
</feature>
<name>A0AB39CGK3_9BURK</name>
<dbReference type="Pfam" id="PF00501">
    <property type="entry name" value="AMP-binding"/>
    <property type="match status" value="1"/>
</dbReference>
<proteinExistence type="predicted"/>
<dbReference type="InterPro" id="IPR042099">
    <property type="entry name" value="ANL_N_sf"/>
</dbReference>
<sequence>MHSTRDANFGRALLSRIEGDVIEGRTGFRLGGKELRASIELWAKEYSRKIQEAADTGPIFLALELTLESVLAYLGALASGYPVLTLDAKEWTRKGPELLDDLRPALCWLPGRLKVQGEIERSAVKVVQGIFFDANVHDEANAAKSFAPGAGDCPDAALVRLLAPTSGSTGRPAIVKITDRNLAANTRDIIAAQGLCARDCALLCLPLSYCFGASVLHTHLWAGGSVVVDDRLMFAEKVLDAIEQYGCTSFAGVPTSYTFLQHHSRVLERSFPTLKRWLQAGGYLAASVVHAFRQAHPDVAFMVMYGQTEATSRITTFTVEGDYPQGCVGYPMASLQVEVRLADTSQPCEIGREGEIWVRGESVSAGYLHDEHPSSQRFVSGWLNTGDLGYLLADGRLCVSGRAAGFIKIRGRRVGSQEVESLIWEQFSIQSCACPIPDPALGEVIGLYLSIERPDGKEAGELDGQWDERIRAFFPRHWDLGPVLCGRLPMTSNGKVDRQRCRHLLLSRWGGR</sequence>
<dbReference type="SUPFAM" id="SSF56801">
    <property type="entry name" value="Acetyl-CoA synthetase-like"/>
    <property type="match status" value="1"/>
</dbReference>
<gene>
    <name evidence="3" type="ORF">ABRY94_09075</name>
    <name evidence="2" type="ORF">ABRY99_09125</name>
</gene>
<evidence type="ECO:0000313" key="3">
    <source>
        <dbReference type="EMBL" id="XDJ68251.1"/>
    </source>
</evidence>
<dbReference type="EMBL" id="CP158262">
    <property type="protein sequence ID" value="XDJ68251.1"/>
    <property type="molecule type" value="Genomic_DNA"/>
</dbReference>
<protein>
    <submittedName>
        <fullName evidence="2">Class I adenylate-forming enzyme family protein</fullName>
    </submittedName>
</protein>
<accession>A0AB39CGK3</accession>
<dbReference type="InterPro" id="IPR050237">
    <property type="entry name" value="ATP-dep_AMP-bd_enzyme"/>
</dbReference>
<evidence type="ECO:0000259" key="1">
    <source>
        <dbReference type="Pfam" id="PF00501"/>
    </source>
</evidence>
<dbReference type="RefSeq" id="WP_368643072.1">
    <property type="nucleotide sequence ID" value="NZ_CP158252.1"/>
</dbReference>